<organism evidence="9 10">
    <name type="scientific">Caenorhabditis tropicalis</name>
    <dbReference type="NCBI Taxonomy" id="1561998"/>
    <lineage>
        <taxon>Eukaryota</taxon>
        <taxon>Metazoa</taxon>
        <taxon>Ecdysozoa</taxon>
        <taxon>Nematoda</taxon>
        <taxon>Chromadorea</taxon>
        <taxon>Rhabditida</taxon>
        <taxon>Rhabditina</taxon>
        <taxon>Rhabditomorpha</taxon>
        <taxon>Rhabditoidea</taxon>
        <taxon>Rhabditidae</taxon>
        <taxon>Peloderinae</taxon>
        <taxon>Caenorhabditis</taxon>
    </lineage>
</organism>
<dbReference type="SUPFAM" id="SSF56112">
    <property type="entry name" value="Protein kinase-like (PK-like)"/>
    <property type="match status" value="1"/>
</dbReference>
<dbReference type="GO" id="GO:0005829">
    <property type="term" value="C:cytosol"/>
    <property type="evidence" value="ECO:0007669"/>
    <property type="project" value="TreeGrafter"/>
</dbReference>
<dbReference type="Pfam" id="PF13393">
    <property type="entry name" value="tRNA-synt_His"/>
    <property type="match status" value="1"/>
</dbReference>
<feature type="domain" description="Protein kinase" evidence="8">
    <location>
        <begin position="1"/>
        <end position="284"/>
    </location>
</feature>
<dbReference type="InterPro" id="IPR011009">
    <property type="entry name" value="Kinase-like_dom_sf"/>
</dbReference>
<keyword evidence="9" id="KW-1185">Reference proteome</keyword>
<feature type="binding site" evidence="6">
    <location>
        <position position="307"/>
    </location>
    <ligand>
        <name>ATP</name>
        <dbReference type="ChEBI" id="CHEBI:30616"/>
    </ligand>
</feature>
<dbReference type="InterPro" id="IPR050339">
    <property type="entry name" value="CC_SR_Kinase"/>
</dbReference>
<proteinExistence type="inferred from homology"/>
<dbReference type="Gene3D" id="1.10.510.10">
    <property type="entry name" value="Transferase(Phosphotransferase) domain 1"/>
    <property type="match status" value="1"/>
</dbReference>
<dbReference type="SMART" id="SM00220">
    <property type="entry name" value="S_TKc"/>
    <property type="match status" value="1"/>
</dbReference>
<protein>
    <submittedName>
        <fullName evidence="10">Protein kinase domain-containing protein</fullName>
    </submittedName>
</protein>
<evidence type="ECO:0000256" key="4">
    <source>
        <dbReference type="ARBA" id="ARBA00022840"/>
    </source>
</evidence>
<name>A0A1I7UC68_9PELO</name>
<feature type="region of interest" description="Disordered" evidence="7">
    <location>
        <begin position="1333"/>
        <end position="1433"/>
    </location>
</feature>
<dbReference type="GO" id="GO:0005634">
    <property type="term" value="C:nucleus"/>
    <property type="evidence" value="ECO:0007669"/>
    <property type="project" value="TreeGrafter"/>
</dbReference>
<dbReference type="PROSITE" id="PS50011">
    <property type="entry name" value="PROTEIN_KINASE_DOM"/>
    <property type="match status" value="2"/>
</dbReference>
<dbReference type="Gene3D" id="3.30.930.10">
    <property type="entry name" value="Bira Bifunctional Protein, Domain 2"/>
    <property type="match status" value="1"/>
</dbReference>
<dbReference type="SUPFAM" id="SSF55681">
    <property type="entry name" value="Class II aaRS and biotin synthetases"/>
    <property type="match status" value="1"/>
</dbReference>
<feature type="domain" description="Protein kinase" evidence="8">
    <location>
        <begin position="278"/>
        <end position="742"/>
    </location>
</feature>
<dbReference type="Gene3D" id="3.30.200.20">
    <property type="entry name" value="Phosphorylase Kinase, domain 1"/>
    <property type="match status" value="1"/>
</dbReference>
<evidence type="ECO:0000256" key="1">
    <source>
        <dbReference type="ARBA" id="ARBA00022679"/>
    </source>
</evidence>
<keyword evidence="4 6" id="KW-0067">ATP-binding</keyword>
<dbReference type="WBParaSite" id="Csp11.Scaffold629.g7854.t1">
    <property type="protein sequence ID" value="Csp11.Scaffold629.g7854.t1"/>
    <property type="gene ID" value="Csp11.Scaffold629.g7854"/>
</dbReference>
<accession>A0A1I7UC68</accession>
<dbReference type="PROSITE" id="PS00107">
    <property type="entry name" value="PROTEIN_KINASE_ATP"/>
    <property type="match status" value="1"/>
</dbReference>
<evidence type="ECO:0000256" key="6">
    <source>
        <dbReference type="PROSITE-ProRule" id="PRU10141"/>
    </source>
</evidence>
<dbReference type="PANTHER" id="PTHR11042">
    <property type="entry name" value="EUKARYOTIC TRANSLATION INITIATION FACTOR 2-ALPHA KINASE EIF2-ALPHA KINASE -RELATED"/>
    <property type="match status" value="1"/>
</dbReference>
<dbReference type="PANTHER" id="PTHR11042:SF136">
    <property type="entry name" value="EIF-2-ALPHA KINASE GCN2"/>
    <property type="match status" value="1"/>
</dbReference>
<evidence type="ECO:0000256" key="3">
    <source>
        <dbReference type="ARBA" id="ARBA00022777"/>
    </source>
</evidence>
<dbReference type="GO" id="GO:0004694">
    <property type="term" value="F:eukaryotic translation initiation factor 2alpha kinase activity"/>
    <property type="evidence" value="ECO:0007669"/>
    <property type="project" value="TreeGrafter"/>
</dbReference>
<feature type="compositionally biased region" description="Polar residues" evidence="7">
    <location>
        <begin position="1333"/>
        <end position="1357"/>
    </location>
</feature>
<dbReference type="InterPro" id="IPR045864">
    <property type="entry name" value="aa-tRNA-synth_II/BPL/LPL"/>
</dbReference>
<dbReference type="Pfam" id="PF00069">
    <property type="entry name" value="Pkinase"/>
    <property type="match status" value="2"/>
</dbReference>
<dbReference type="STRING" id="1561998.A0A1I7UC68"/>
<feature type="compositionally biased region" description="Polar residues" evidence="7">
    <location>
        <begin position="476"/>
        <end position="485"/>
    </location>
</feature>
<feature type="region of interest" description="Disordered" evidence="7">
    <location>
        <begin position="400"/>
        <end position="485"/>
    </location>
</feature>
<evidence type="ECO:0000256" key="5">
    <source>
        <dbReference type="ARBA" id="ARBA00037982"/>
    </source>
</evidence>
<evidence type="ECO:0000256" key="2">
    <source>
        <dbReference type="ARBA" id="ARBA00022741"/>
    </source>
</evidence>
<sequence>MGIYDNTQVLISEWTFRYTTKIAAKERDFEPFAQKLDSVLKETKDLCKIKALDQNLVEYAFIDVDKIELKSNNFLVQLFVAQKISTNEENLEDTYEHIVPKPNLLRLLAVQAICGLRYLHESSMTHKHLMRGSVWTRNSTGDCVFRFSDFGSMGPIIALTKLFNEICLGKYVPRDEKPEKERVKRRKDLFQLGTLLDGLVLNIKTCGSNYSRVNTPTQSNPNSGTNLLSKFIVKCQEAKNIEQLVEDSFLKEECQESENIFTPFGGALNPEGRMLSDNVLIRFLGEGGFGDVVLVRNKMDSTDYAIKRILLKPGDKKVNEEIAKEAKYFARLNHPNMVRYYNAWAEELIPIVETTSDDDSYMGAVPIPGKEKGKDALGGGDSLMPMNLRALTQDTVAEAKEWSAGPKCTSRVRSSTMSSPKVGFQQLAECSSENEESIEECSEIDWDAESETAEDVDESSDDSDEEESSEHLTERSLGTNSVSERSITSKLEDDDIIFTGESKNEKEEKEDSKELIEMKSKRNNLDYAVARNPRILCIQMEYCDTQTLRQYIDEEHCVNNPVEVWRIFSEILCGLKYMHGMLMIHRDIKPLNIFLISDGGVKIGDFGLATLEAMNTKRKIGAGTKGSDVQQTRGVGTLLYMAPELFVDENFSTYHKVPYTSKIDIYSAGVVLFEMFHPPMKTEMECISTINNLRDQIKIPESFGEGMIPNMRALARTTVENMLQKNADDRPTADDLLNDEDLPMHSKEDATFRSLAEKVIKKRDCRMNQWLLEKQLKENVSTPVNYRYDHDICVDRFKNHYRERHVETLRAKFCKVFKVHSFEKVHTHTLMPVSTALAAATVQTQPAQCLDTSGIPVALPPDLRQNFVRYCVRNSIQRLKRFNFGRIYSKSSKNGVHPNEKWECCVDSMGPRSSSTSLEAELLLVACKIISKALPEMKITLKIGHAYLLEAQVLHLKISDDARIGLLNVLHLISIADRPRDAKEKEALMEPVIGLEAAKVLTTIFPAASEFDDFKENSPDRVRPNKLRKNVKWLVSKAIQDLEEIMTTFKSCRTEEVQKISIVYDSQTCYRPRTFGDGLIFQIQVAKPSNVSEETDLNETVLAGGRYDSALLRERHPCDFVYEVPTCISGFDCSMDHVAQLRDHFSKINKMPMQSKVLICSLVQQDTSNLIAEKFLLAKQFWNLKIEADVFHSAVEDLESLNEHRTRAGITHILVVCNSEMEILCKTETTSEMMDMETAVQTVQHGSKLLLNQNIPMTPNGGAMSSSSAVGETNHYEDHFTSNYVLHQPCHPPMIAASIGQLVQPLRVFNNMVPIGAGGIVDMPIGIPENFNQQQQNQVDGKRSNPSLTDFIPSSLTRPHRRGVCLSTGHPPKATTVPTDLAPPPNAASEEPSSKKLVSTSASASTSQEKVKKQTKKKQSRLGANFCNPAPST</sequence>
<comment type="similarity">
    <text evidence="5">Belongs to the protein kinase superfamily. Ser/Thr protein kinase family. GCN2 subfamily.</text>
</comment>
<dbReference type="Proteomes" id="UP000095282">
    <property type="component" value="Unplaced"/>
</dbReference>
<keyword evidence="3" id="KW-0418">Kinase</keyword>
<evidence type="ECO:0000256" key="7">
    <source>
        <dbReference type="SAM" id="MobiDB-lite"/>
    </source>
</evidence>
<dbReference type="InterPro" id="IPR008271">
    <property type="entry name" value="Ser/Thr_kinase_AS"/>
</dbReference>
<dbReference type="eggNOG" id="KOG1035">
    <property type="taxonomic scope" value="Eukaryota"/>
</dbReference>
<keyword evidence="2 6" id="KW-0547">Nucleotide-binding</keyword>
<keyword evidence="1" id="KW-0808">Transferase</keyword>
<evidence type="ECO:0000313" key="9">
    <source>
        <dbReference type="Proteomes" id="UP000095282"/>
    </source>
</evidence>
<dbReference type="InterPro" id="IPR000719">
    <property type="entry name" value="Prot_kinase_dom"/>
</dbReference>
<evidence type="ECO:0000259" key="8">
    <source>
        <dbReference type="PROSITE" id="PS50011"/>
    </source>
</evidence>
<reference evidence="10" key="1">
    <citation type="submission" date="2016-11" db="UniProtKB">
        <authorList>
            <consortium name="WormBaseParasite"/>
        </authorList>
    </citation>
    <scope>IDENTIFICATION</scope>
</reference>
<dbReference type="FunFam" id="3.30.930.10:FF:000194">
    <property type="entry name" value="Eukaryotic translation initiation factor 2-alpha kinase gcn-2"/>
    <property type="match status" value="1"/>
</dbReference>
<dbReference type="PROSITE" id="PS00108">
    <property type="entry name" value="PROTEIN_KINASE_ST"/>
    <property type="match status" value="1"/>
</dbReference>
<dbReference type="InterPro" id="IPR041715">
    <property type="entry name" value="HisRS-like_core"/>
</dbReference>
<dbReference type="GO" id="GO:0005524">
    <property type="term" value="F:ATP binding"/>
    <property type="evidence" value="ECO:0007669"/>
    <property type="project" value="UniProtKB-UniRule"/>
</dbReference>
<dbReference type="InterPro" id="IPR017441">
    <property type="entry name" value="Protein_kinase_ATP_BS"/>
</dbReference>
<dbReference type="GO" id="GO:1990625">
    <property type="term" value="P:negative regulation of cytoplasmic translational initiation in response to stress"/>
    <property type="evidence" value="ECO:0007669"/>
    <property type="project" value="TreeGrafter"/>
</dbReference>
<evidence type="ECO:0000313" key="10">
    <source>
        <dbReference type="WBParaSite" id="Csp11.Scaffold629.g7854.t1"/>
    </source>
</evidence>
<feature type="compositionally biased region" description="Acidic residues" evidence="7">
    <location>
        <begin position="432"/>
        <end position="468"/>
    </location>
</feature>